<keyword evidence="2" id="KW-1185">Reference proteome</keyword>
<evidence type="ECO:0000313" key="1">
    <source>
        <dbReference type="EMBL" id="KAK3343903.1"/>
    </source>
</evidence>
<dbReference type="Proteomes" id="UP001275084">
    <property type="component" value="Unassembled WGS sequence"/>
</dbReference>
<comment type="caution">
    <text evidence="1">The sequence shown here is derived from an EMBL/GenBank/DDBJ whole genome shotgun (WGS) entry which is preliminary data.</text>
</comment>
<dbReference type="AlphaFoldDB" id="A0AAJ0H9B8"/>
<gene>
    <name evidence="1" type="ORF">B0T25DRAFT_311200</name>
</gene>
<reference evidence="1" key="1">
    <citation type="journal article" date="2023" name="Mol. Phylogenet. Evol.">
        <title>Genome-scale phylogeny and comparative genomics of the fungal order Sordariales.</title>
        <authorList>
            <person name="Hensen N."/>
            <person name="Bonometti L."/>
            <person name="Westerberg I."/>
            <person name="Brannstrom I.O."/>
            <person name="Guillou S."/>
            <person name="Cros-Aarteil S."/>
            <person name="Calhoun S."/>
            <person name="Haridas S."/>
            <person name="Kuo A."/>
            <person name="Mondo S."/>
            <person name="Pangilinan J."/>
            <person name="Riley R."/>
            <person name="LaButti K."/>
            <person name="Andreopoulos B."/>
            <person name="Lipzen A."/>
            <person name="Chen C."/>
            <person name="Yan M."/>
            <person name="Daum C."/>
            <person name="Ng V."/>
            <person name="Clum A."/>
            <person name="Steindorff A."/>
            <person name="Ohm R.A."/>
            <person name="Martin F."/>
            <person name="Silar P."/>
            <person name="Natvig D.O."/>
            <person name="Lalanne C."/>
            <person name="Gautier V."/>
            <person name="Ament-Velasquez S.L."/>
            <person name="Kruys A."/>
            <person name="Hutchinson M.I."/>
            <person name="Powell A.J."/>
            <person name="Barry K."/>
            <person name="Miller A.N."/>
            <person name="Grigoriev I.V."/>
            <person name="Debuchy R."/>
            <person name="Gladieux P."/>
            <person name="Hiltunen Thoren M."/>
            <person name="Johannesson H."/>
        </authorList>
    </citation>
    <scope>NUCLEOTIDE SEQUENCE</scope>
    <source>
        <strain evidence="1">CBS 955.72</strain>
    </source>
</reference>
<proteinExistence type="predicted"/>
<organism evidence="1 2">
    <name type="scientific">Lasiosphaeria hispida</name>
    <dbReference type="NCBI Taxonomy" id="260671"/>
    <lineage>
        <taxon>Eukaryota</taxon>
        <taxon>Fungi</taxon>
        <taxon>Dikarya</taxon>
        <taxon>Ascomycota</taxon>
        <taxon>Pezizomycotina</taxon>
        <taxon>Sordariomycetes</taxon>
        <taxon>Sordariomycetidae</taxon>
        <taxon>Sordariales</taxon>
        <taxon>Lasiosphaeriaceae</taxon>
        <taxon>Lasiosphaeria</taxon>
    </lineage>
</organism>
<sequence>MRSAAWSVASHRRLAAHRRRISQVQSTSLLAAFRAPSGSSQHNTRLTPTASPATTLCLAAHRRHGEHHAYFNRVDQIHSRTRRTCWESKGPFRTTIFLCGPSGCHIYPPHHFSSPWHPRHDGRKERSFGVGCRRKQGSLAQSSLKIHECST</sequence>
<protein>
    <submittedName>
        <fullName evidence="1">Uncharacterized protein</fullName>
    </submittedName>
</protein>
<dbReference type="EMBL" id="JAUIQD010000007">
    <property type="protein sequence ID" value="KAK3343903.1"/>
    <property type="molecule type" value="Genomic_DNA"/>
</dbReference>
<accession>A0AAJ0H9B8</accession>
<evidence type="ECO:0000313" key="2">
    <source>
        <dbReference type="Proteomes" id="UP001275084"/>
    </source>
</evidence>
<reference evidence="1" key="2">
    <citation type="submission" date="2023-06" db="EMBL/GenBank/DDBJ databases">
        <authorList>
            <consortium name="Lawrence Berkeley National Laboratory"/>
            <person name="Haridas S."/>
            <person name="Hensen N."/>
            <person name="Bonometti L."/>
            <person name="Westerberg I."/>
            <person name="Brannstrom I.O."/>
            <person name="Guillou S."/>
            <person name="Cros-Aarteil S."/>
            <person name="Calhoun S."/>
            <person name="Kuo A."/>
            <person name="Mondo S."/>
            <person name="Pangilinan J."/>
            <person name="Riley R."/>
            <person name="Labutti K."/>
            <person name="Andreopoulos B."/>
            <person name="Lipzen A."/>
            <person name="Chen C."/>
            <person name="Yanf M."/>
            <person name="Daum C."/>
            <person name="Ng V."/>
            <person name="Clum A."/>
            <person name="Steindorff A."/>
            <person name="Ohm R."/>
            <person name="Martin F."/>
            <person name="Silar P."/>
            <person name="Natvig D."/>
            <person name="Lalanne C."/>
            <person name="Gautier V."/>
            <person name="Ament-Velasquez S.L."/>
            <person name="Kruys A."/>
            <person name="Hutchinson M.I."/>
            <person name="Powell A.J."/>
            <person name="Barry K."/>
            <person name="Miller A.N."/>
            <person name="Grigoriev I.V."/>
            <person name="Debuchy R."/>
            <person name="Gladieux P."/>
            <person name="Thoren M.H."/>
            <person name="Johannesson H."/>
        </authorList>
    </citation>
    <scope>NUCLEOTIDE SEQUENCE</scope>
    <source>
        <strain evidence="1">CBS 955.72</strain>
    </source>
</reference>
<name>A0AAJ0H9B8_9PEZI</name>